<dbReference type="RefSeq" id="WP_095043088.1">
    <property type="nucleotide sequence ID" value="NZ_LN890655.1"/>
</dbReference>
<dbReference type="AlphaFoldDB" id="A0A160T2X9"/>
<accession>A0A160T2X9</accession>
<dbReference type="EMBL" id="LN890655">
    <property type="protein sequence ID" value="CUS03629.2"/>
    <property type="molecule type" value="Genomic_DNA"/>
</dbReference>
<sequence length="120" mass="13652">MSETPIEYYLNLPYTIEFVPDKSDPEHPVWFASVRELKGCMTEADDFDEAAGQIREAMREWITDALEAGDPVPEPTSEDEFSGKFSVRLPKSLHRDLVRQADREGVSLNQYITSVLSRSV</sequence>
<dbReference type="SUPFAM" id="SSF47598">
    <property type="entry name" value="Ribbon-helix-helix"/>
    <property type="match status" value="1"/>
</dbReference>
<dbReference type="GO" id="GO:0006355">
    <property type="term" value="P:regulation of DNA-templated transcription"/>
    <property type="evidence" value="ECO:0007669"/>
    <property type="project" value="InterPro"/>
</dbReference>
<organism evidence="1 2">
    <name type="scientific">Candidatus Promineifilum breve</name>
    <dbReference type="NCBI Taxonomy" id="1806508"/>
    <lineage>
        <taxon>Bacteria</taxon>
        <taxon>Bacillati</taxon>
        <taxon>Chloroflexota</taxon>
        <taxon>Ardenticatenia</taxon>
        <taxon>Candidatus Promineifilales</taxon>
        <taxon>Candidatus Promineifilaceae</taxon>
        <taxon>Candidatus Promineifilum</taxon>
    </lineage>
</organism>
<evidence type="ECO:0000313" key="1">
    <source>
        <dbReference type="EMBL" id="CUS03629.2"/>
    </source>
</evidence>
<dbReference type="OrthoDB" id="5419659at2"/>
<protein>
    <submittedName>
        <fullName evidence="1">HicB family protein</fullName>
    </submittedName>
</protein>
<dbReference type="Gene3D" id="3.30.160.250">
    <property type="match status" value="1"/>
</dbReference>
<gene>
    <name evidence="1" type="ORF">CFX0092_A1751</name>
</gene>
<dbReference type="InterPro" id="IPR010985">
    <property type="entry name" value="Ribbon_hlx_hlx"/>
</dbReference>
<dbReference type="SUPFAM" id="SSF143100">
    <property type="entry name" value="TTHA1013/TTHA0281-like"/>
    <property type="match status" value="1"/>
</dbReference>
<reference evidence="1" key="1">
    <citation type="submission" date="2016-01" db="EMBL/GenBank/DDBJ databases">
        <authorList>
            <person name="Mcilroy J.S."/>
            <person name="Karst M S."/>
            <person name="Albertsen M."/>
        </authorList>
    </citation>
    <scope>NUCLEOTIDE SEQUENCE</scope>
    <source>
        <strain evidence="1">Cfx-K</strain>
    </source>
</reference>
<name>A0A160T2X9_9CHLR</name>
<dbReference type="Proteomes" id="UP000215027">
    <property type="component" value="Chromosome I"/>
</dbReference>
<proteinExistence type="predicted"/>
<dbReference type="Gene3D" id="1.10.1220.10">
    <property type="entry name" value="Met repressor-like"/>
    <property type="match status" value="1"/>
</dbReference>
<dbReference type="Pfam" id="PF05534">
    <property type="entry name" value="HicB"/>
    <property type="match status" value="1"/>
</dbReference>
<dbReference type="InterPro" id="IPR035069">
    <property type="entry name" value="TTHA1013/TTHA0281-like"/>
</dbReference>
<keyword evidence="2" id="KW-1185">Reference proteome</keyword>
<dbReference type="InterPro" id="IPR008651">
    <property type="entry name" value="Uncharacterised_HicB"/>
</dbReference>
<dbReference type="KEGG" id="pbf:CFX0092_A1751"/>
<evidence type="ECO:0000313" key="2">
    <source>
        <dbReference type="Proteomes" id="UP000215027"/>
    </source>
</evidence>
<dbReference type="InterPro" id="IPR013321">
    <property type="entry name" value="Arc_rbn_hlx_hlx"/>
</dbReference>